<evidence type="ECO:0000313" key="1">
    <source>
        <dbReference type="EMBL" id="MCL2894856.1"/>
    </source>
</evidence>
<organism evidence="1 2">
    <name type="scientific">Brenneria tiliae</name>
    <dbReference type="NCBI Taxonomy" id="2914984"/>
    <lineage>
        <taxon>Bacteria</taxon>
        <taxon>Pseudomonadati</taxon>
        <taxon>Pseudomonadota</taxon>
        <taxon>Gammaproteobacteria</taxon>
        <taxon>Enterobacterales</taxon>
        <taxon>Pectobacteriaceae</taxon>
        <taxon>Brenneria</taxon>
    </lineage>
</organism>
<dbReference type="EMBL" id="JAKPBZ010000115">
    <property type="protein sequence ID" value="MCL2894856.1"/>
    <property type="molecule type" value="Genomic_DNA"/>
</dbReference>
<protein>
    <submittedName>
        <fullName evidence="1">Uncharacterized protein</fullName>
    </submittedName>
</protein>
<dbReference type="RefSeq" id="WP_249245932.1">
    <property type="nucleotide sequence ID" value="NZ_JAKPBZ010000115.1"/>
</dbReference>
<gene>
    <name evidence="1" type="ORF">MFP26_19480</name>
</gene>
<name>A0ABT0MYE0_9GAMM</name>
<accession>A0ABT0MYE0</accession>
<keyword evidence="2" id="KW-1185">Reference proteome</keyword>
<evidence type="ECO:0000313" key="2">
    <source>
        <dbReference type="Proteomes" id="UP001203069"/>
    </source>
</evidence>
<sequence>MSQTYLQLQMQSNKKLAIALTRTLKDIHSNLMTTIYNVKSGSQRLINYGSCLMPDEYYRSSCRNMWREDTRLVMALGEIYHRNDVVLDMVELYFRKVLTRIGPRGVENISSQIERLLGKAAAYSSGKASKLALSITIAKIIMSSRDFNESHVKMVNNFASWFVTGTNLYAKAQVAASAARKLQYQDADYYQTLYKENIEMLYFLIEPYISKIIYQIKSGDNNEEKIMDALYEILKK</sequence>
<comment type="caution">
    <text evidence="1">The sequence shown here is derived from an EMBL/GenBank/DDBJ whole genome shotgun (WGS) entry which is preliminary data.</text>
</comment>
<dbReference type="Proteomes" id="UP001203069">
    <property type="component" value="Unassembled WGS sequence"/>
</dbReference>
<proteinExistence type="predicted"/>
<reference evidence="1 2" key="1">
    <citation type="submission" date="2022-02" db="EMBL/GenBank/DDBJ databases">
        <title>Description of Brenneria tiliae sp. nov. isolated from symptomatic Tilia x moltkei and Tilia x europaea trees in the UK.</title>
        <authorList>
            <person name="Kile H."/>
        </authorList>
    </citation>
    <scope>NUCLEOTIDE SEQUENCE [LARGE SCALE GENOMIC DNA]</scope>
    <source>
        <strain evidence="1 2">MC1SB4.1</strain>
    </source>
</reference>